<dbReference type="Proteomes" id="UP000008544">
    <property type="component" value="Chromosome"/>
</dbReference>
<organism evidence="1 2">
    <name type="scientific">Desulforudis audaxviator (strain MP104C)</name>
    <dbReference type="NCBI Taxonomy" id="477974"/>
    <lineage>
        <taxon>Bacteria</taxon>
        <taxon>Bacillati</taxon>
        <taxon>Bacillota</taxon>
        <taxon>Clostridia</taxon>
        <taxon>Thermoanaerobacterales</taxon>
        <taxon>Candidatus Desulforudaceae</taxon>
        <taxon>Candidatus Desulforudis</taxon>
    </lineage>
</organism>
<dbReference type="AlphaFoldDB" id="B1I2Y0"/>
<evidence type="ECO:0000313" key="2">
    <source>
        <dbReference type="Proteomes" id="UP000008544"/>
    </source>
</evidence>
<keyword evidence="2" id="KW-1185">Reference proteome</keyword>
<gene>
    <name evidence="1" type="ordered locus">Daud_0810</name>
</gene>
<sequence>MLDMSKYREEGLKISFKPLKRLELRLPVDHPIWGVSPGARAVVAREWLDVGARLEAQMARLVAIEERLAAIEERLVSPDAPEMSCERLPDGERDQAQDAFRQSLIDVFKIDF</sequence>
<proteinExistence type="predicted"/>
<dbReference type="HOGENOM" id="CLU_2141837_0_0_9"/>
<reference evidence="2" key="1">
    <citation type="submission" date="2007-10" db="EMBL/GenBank/DDBJ databases">
        <title>Complete sequence of chromosome of Desulforudis audaxviator MP104C.</title>
        <authorList>
            <person name="Copeland A."/>
            <person name="Lucas S."/>
            <person name="Lapidus A."/>
            <person name="Barry K."/>
            <person name="Glavina del Rio T."/>
            <person name="Dalin E."/>
            <person name="Tice H."/>
            <person name="Bruce D."/>
            <person name="Pitluck S."/>
            <person name="Lowry S.R."/>
            <person name="Larimer F."/>
            <person name="Land M.L."/>
            <person name="Hauser L."/>
            <person name="Kyrpides N."/>
            <person name="Ivanova N.N."/>
            <person name="Richardson P."/>
        </authorList>
    </citation>
    <scope>NUCLEOTIDE SEQUENCE [LARGE SCALE GENOMIC DNA]</scope>
    <source>
        <strain evidence="2">MP104C</strain>
    </source>
</reference>
<reference evidence="1 2" key="2">
    <citation type="journal article" date="2008" name="Science">
        <title>Environmental genomics reveals a single-species ecosystem deep within Earth.</title>
        <authorList>
            <person name="Chivian D."/>
            <person name="Brodie E.L."/>
            <person name="Alm E.J."/>
            <person name="Culley D.E."/>
            <person name="Dehal P.S."/>
            <person name="Desantis T.Z."/>
            <person name="Gihring T.M."/>
            <person name="Lapidus A."/>
            <person name="Lin L.H."/>
            <person name="Lowry S.R."/>
            <person name="Moser D.P."/>
            <person name="Richardson P.M."/>
            <person name="Southam G."/>
            <person name="Wanger G."/>
            <person name="Pratt L.M."/>
            <person name="Andersen G.L."/>
            <person name="Hazen T.C."/>
            <person name="Brockman F.J."/>
            <person name="Arkin A.P."/>
            <person name="Onstott T.C."/>
        </authorList>
    </citation>
    <scope>NUCLEOTIDE SEQUENCE [LARGE SCALE GENOMIC DNA]</scope>
    <source>
        <strain evidence="1 2">MP104C</strain>
    </source>
</reference>
<protein>
    <submittedName>
        <fullName evidence="1">Uncharacterized protein</fullName>
    </submittedName>
</protein>
<dbReference type="KEGG" id="dau:Daud_0810"/>
<name>B1I2Y0_DESAP</name>
<evidence type="ECO:0000313" key="1">
    <source>
        <dbReference type="EMBL" id="ACA59326.1"/>
    </source>
</evidence>
<dbReference type="eggNOG" id="ENOG5033K74">
    <property type="taxonomic scope" value="Bacteria"/>
</dbReference>
<dbReference type="EMBL" id="CP000860">
    <property type="protein sequence ID" value="ACA59326.1"/>
    <property type="molecule type" value="Genomic_DNA"/>
</dbReference>
<accession>B1I2Y0</accession>
<dbReference type="OrthoDB" id="1726628at2"/>